<proteinExistence type="predicted"/>
<organism evidence="1">
    <name type="scientific">mine drainage metagenome</name>
    <dbReference type="NCBI Taxonomy" id="410659"/>
    <lineage>
        <taxon>unclassified sequences</taxon>
        <taxon>metagenomes</taxon>
        <taxon>ecological metagenomes</taxon>
    </lineage>
</organism>
<accession>A0A1J5PU79</accession>
<gene>
    <name evidence="1" type="ORF">GALL_495590</name>
</gene>
<sequence length="63" mass="6885">MGDALDLLQILHLPPAAQHIFQFIGDVEVVLDGLFTPARHQNEVLHAGANGLLDHVLDDRGIH</sequence>
<dbReference type="AlphaFoldDB" id="A0A1J5PU79"/>
<protein>
    <submittedName>
        <fullName evidence="1">Uncharacterized protein</fullName>
    </submittedName>
</protein>
<dbReference type="EMBL" id="MLJW01005070">
    <property type="protein sequence ID" value="OIQ68843.1"/>
    <property type="molecule type" value="Genomic_DNA"/>
</dbReference>
<name>A0A1J5PU79_9ZZZZ</name>
<evidence type="ECO:0000313" key="1">
    <source>
        <dbReference type="EMBL" id="OIQ68843.1"/>
    </source>
</evidence>
<comment type="caution">
    <text evidence="1">The sequence shown here is derived from an EMBL/GenBank/DDBJ whole genome shotgun (WGS) entry which is preliminary data.</text>
</comment>
<reference evidence="1" key="1">
    <citation type="submission" date="2016-10" db="EMBL/GenBank/DDBJ databases">
        <title>Sequence of Gallionella enrichment culture.</title>
        <authorList>
            <person name="Poehlein A."/>
            <person name="Muehling M."/>
            <person name="Daniel R."/>
        </authorList>
    </citation>
    <scope>NUCLEOTIDE SEQUENCE</scope>
</reference>